<evidence type="ECO:0000256" key="1">
    <source>
        <dbReference type="ARBA" id="ARBA00004442"/>
    </source>
</evidence>
<dbReference type="RefSeq" id="WP_228397996.1">
    <property type="nucleotide sequence ID" value="NZ_JADRCP010000001.1"/>
</dbReference>
<keyword evidence="5" id="KW-0812">Transmembrane</keyword>
<keyword evidence="6" id="KW-0472">Membrane</keyword>
<evidence type="ECO:0000313" key="13">
    <source>
        <dbReference type="Proteomes" id="UP001296969"/>
    </source>
</evidence>
<dbReference type="GO" id="GO:0015288">
    <property type="term" value="F:porin activity"/>
    <property type="evidence" value="ECO:0007669"/>
    <property type="project" value="TreeGrafter"/>
</dbReference>
<evidence type="ECO:0000313" key="12">
    <source>
        <dbReference type="Proteomes" id="UP000807542"/>
    </source>
</evidence>
<evidence type="ECO:0000256" key="4">
    <source>
        <dbReference type="ARBA" id="ARBA00022452"/>
    </source>
</evidence>
<feature type="chain" id="PRO_5038515116" evidence="9">
    <location>
        <begin position="22"/>
        <end position="640"/>
    </location>
</feature>
<evidence type="ECO:0000256" key="2">
    <source>
        <dbReference type="ARBA" id="ARBA00007613"/>
    </source>
</evidence>
<dbReference type="Proteomes" id="UP001296969">
    <property type="component" value="Unassembled WGS sequence"/>
</dbReference>
<keyword evidence="3" id="KW-0813">Transport</keyword>
<dbReference type="Pfam" id="PF02321">
    <property type="entry name" value="OEP"/>
    <property type="match status" value="2"/>
</dbReference>
<comment type="subcellular location">
    <subcellularLocation>
        <location evidence="1">Cell outer membrane</location>
    </subcellularLocation>
</comment>
<name>A0A9D7AHY9_9GAMM</name>
<accession>A0A9D7AHY9</accession>
<comment type="similarity">
    <text evidence="2">Belongs to the outer membrane factor (OMF) (TC 1.B.17) family.</text>
</comment>
<dbReference type="Gene3D" id="1.20.1600.10">
    <property type="entry name" value="Outer membrane efflux proteins (OEP)"/>
    <property type="match status" value="1"/>
</dbReference>
<dbReference type="AlphaFoldDB" id="A0A9D7AHY9"/>
<evidence type="ECO:0000256" key="7">
    <source>
        <dbReference type="ARBA" id="ARBA00023237"/>
    </source>
</evidence>
<evidence type="ECO:0000256" key="6">
    <source>
        <dbReference type="ARBA" id="ARBA00023136"/>
    </source>
</evidence>
<keyword evidence="13" id="KW-1185">Reference proteome</keyword>
<sequence length="640" mass="71074">MIRYNKIMLTLVVSYFSTLSAEISAETLNETLQMAVNRSPTIKYHSGKIASAESTIGEARSGWLPNVSLNAGNEVMRSNKKDSDGSNTYSVKVDQTLFDFGRVGDQVDYAEHNKSSEVYTAHDEAEVLSSKVSETYLNILKYEQLIDINKKNTIEHRNILGLAEARASGGVDSRGDVEQVEVRIKGLDAELANYEAQLKAAQEDYYILVGKRPSGLSIPDVSALKAKLAVKMKERISASPRVEAIRSNRDAAAAEYAYTSKSWLPALSVSVSQGKLSTSGENDTVVMLNVNSNIFDGGGALYRSKGAAQRVESARWNIQKSIEDLSTKVSQMYQEALSQENQSNIYAQRILHSQEVKELYHEQYKVNRRSVLDLLNSEQELFQTMSNKVNADFNFRVLLIRVFSELGEINKAFNIKVKFEEEDSGNLVSNLFGGNKQSQKEPDSQITEEVIPEPIVIPATSKVNSRPEIIYTPNVQNTVTSKPEMATPPNIQATPQNIQTTVINRSDITEPRNVSTTVANRPEISPSQNIQTTVISRPDVAISQNIPTTVVNRPEIALSQTVQTRTIERPQVSMPTSNNNNNSNDGYITKPYKYSESQTIQTPASAIQENIRKEQITKPVIRSTPKGIDDPMLLIGVRKK</sequence>
<organism evidence="11 12">
    <name type="scientific">Limnobaculum xujianqingii</name>
    <dbReference type="NCBI Taxonomy" id="2738837"/>
    <lineage>
        <taxon>Bacteria</taxon>
        <taxon>Pseudomonadati</taxon>
        <taxon>Pseudomonadota</taxon>
        <taxon>Gammaproteobacteria</taxon>
        <taxon>Enterobacterales</taxon>
        <taxon>Budviciaceae</taxon>
        <taxon>Limnobaculum</taxon>
    </lineage>
</organism>
<dbReference type="GO" id="GO:0015562">
    <property type="term" value="F:efflux transmembrane transporter activity"/>
    <property type="evidence" value="ECO:0007669"/>
    <property type="project" value="InterPro"/>
</dbReference>
<evidence type="ECO:0000256" key="3">
    <source>
        <dbReference type="ARBA" id="ARBA00022448"/>
    </source>
</evidence>
<keyword evidence="7" id="KW-0998">Cell outer membrane</keyword>
<dbReference type="Proteomes" id="UP000807542">
    <property type="component" value="Unassembled WGS sequence"/>
</dbReference>
<evidence type="ECO:0000313" key="10">
    <source>
        <dbReference type="EMBL" id="MBK5073069.1"/>
    </source>
</evidence>
<dbReference type="SUPFAM" id="SSF56954">
    <property type="entry name" value="Outer membrane efflux proteins (OEP)"/>
    <property type="match status" value="1"/>
</dbReference>
<gene>
    <name evidence="11" type="ORF">I2492_08580</name>
    <name evidence="10" type="ORF">I2493_08580</name>
</gene>
<dbReference type="PANTHER" id="PTHR30026:SF22">
    <property type="entry name" value="OUTER MEMBRANE EFFLUX PROTEIN"/>
    <property type="match status" value="1"/>
</dbReference>
<feature type="coiled-coil region" evidence="8">
    <location>
        <begin position="177"/>
        <end position="204"/>
    </location>
</feature>
<reference evidence="11 13" key="1">
    <citation type="submission" date="2020-11" db="EMBL/GenBank/DDBJ databases">
        <title>Insectihabitans protaetiae gen. nov. sp. nov. and Insectihabitans allomyrinae sp. nov., isolated from larvae of Protaetia brevitarsis seulensis and Allomyrina dichotoma, respectively.</title>
        <authorList>
            <person name="Lee S.D."/>
            <person name="Byeon Y.-S."/>
            <person name="Kim S.-M."/>
            <person name="Yang H.L."/>
            <person name="Kim I.S."/>
        </authorList>
    </citation>
    <scope>NUCLEOTIDE SEQUENCE</scope>
    <source>
        <strain evidence="11">CWB-B4</strain>
        <strain evidence="10 13">CWB-B43</strain>
    </source>
</reference>
<dbReference type="GO" id="GO:1990281">
    <property type="term" value="C:efflux pump complex"/>
    <property type="evidence" value="ECO:0007669"/>
    <property type="project" value="TreeGrafter"/>
</dbReference>
<proteinExistence type="inferred from homology"/>
<dbReference type="PANTHER" id="PTHR30026">
    <property type="entry name" value="OUTER MEMBRANE PROTEIN TOLC"/>
    <property type="match status" value="1"/>
</dbReference>
<feature type="signal peptide" evidence="9">
    <location>
        <begin position="1"/>
        <end position="21"/>
    </location>
</feature>
<dbReference type="InterPro" id="IPR003423">
    <property type="entry name" value="OMP_efflux"/>
</dbReference>
<keyword evidence="9" id="KW-0732">Signal</keyword>
<evidence type="ECO:0000256" key="8">
    <source>
        <dbReference type="SAM" id="Coils"/>
    </source>
</evidence>
<dbReference type="EMBL" id="JADRCQ010000001">
    <property type="protein sequence ID" value="MBK5073069.1"/>
    <property type="molecule type" value="Genomic_DNA"/>
</dbReference>
<dbReference type="InterPro" id="IPR051906">
    <property type="entry name" value="TolC-like"/>
</dbReference>
<evidence type="ECO:0000256" key="9">
    <source>
        <dbReference type="SAM" id="SignalP"/>
    </source>
</evidence>
<keyword evidence="4" id="KW-1134">Transmembrane beta strand</keyword>
<evidence type="ECO:0000256" key="5">
    <source>
        <dbReference type="ARBA" id="ARBA00022692"/>
    </source>
</evidence>
<protein>
    <submittedName>
        <fullName evidence="11">TolC family protein</fullName>
    </submittedName>
</protein>
<evidence type="ECO:0000313" key="11">
    <source>
        <dbReference type="EMBL" id="MBK5176378.1"/>
    </source>
</evidence>
<keyword evidence="8" id="KW-0175">Coiled coil</keyword>
<dbReference type="EMBL" id="JADRCP010000001">
    <property type="protein sequence ID" value="MBK5176378.1"/>
    <property type="molecule type" value="Genomic_DNA"/>
</dbReference>
<comment type="caution">
    <text evidence="11">The sequence shown here is derived from an EMBL/GenBank/DDBJ whole genome shotgun (WGS) entry which is preliminary data.</text>
</comment>
<dbReference type="GO" id="GO:0009279">
    <property type="term" value="C:cell outer membrane"/>
    <property type="evidence" value="ECO:0007669"/>
    <property type="project" value="UniProtKB-SubCell"/>
</dbReference>